<feature type="compositionally biased region" description="Basic residues" evidence="1">
    <location>
        <begin position="256"/>
        <end position="267"/>
    </location>
</feature>
<accession>A0A811MG95</accession>
<feature type="region of interest" description="Disordered" evidence="1">
    <location>
        <begin position="237"/>
        <end position="321"/>
    </location>
</feature>
<gene>
    <name evidence="2" type="ORF">NCGR_LOCUS2138</name>
</gene>
<dbReference type="GO" id="GO:0005737">
    <property type="term" value="C:cytoplasm"/>
    <property type="evidence" value="ECO:0007669"/>
    <property type="project" value="TreeGrafter"/>
</dbReference>
<dbReference type="EMBL" id="CAJGYO010000001">
    <property type="protein sequence ID" value="CAD6204068.1"/>
    <property type="molecule type" value="Genomic_DNA"/>
</dbReference>
<dbReference type="PANTHER" id="PTHR46050:SF4">
    <property type="entry name" value="OS05G0587300 PROTEIN"/>
    <property type="match status" value="1"/>
</dbReference>
<feature type="compositionally biased region" description="Gly residues" evidence="1">
    <location>
        <begin position="170"/>
        <end position="181"/>
    </location>
</feature>
<name>A0A811MG95_9POAL</name>
<dbReference type="InterPro" id="IPR044534">
    <property type="entry name" value="TTL1-4"/>
</dbReference>
<feature type="compositionally biased region" description="Low complexity" evidence="1">
    <location>
        <begin position="102"/>
        <end position="126"/>
    </location>
</feature>
<comment type="caution">
    <text evidence="2">The sequence shown here is derived from an EMBL/GenBank/DDBJ whole genome shotgun (WGS) entry which is preliminary data.</text>
</comment>
<keyword evidence="3" id="KW-1185">Reference proteome</keyword>
<protein>
    <submittedName>
        <fullName evidence="2">Uncharacterized protein</fullName>
    </submittedName>
</protein>
<dbReference type="AlphaFoldDB" id="A0A811MG95"/>
<dbReference type="PANTHER" id="PTHR46050">
    <property type="entry name" value="TPR REPEAT-CONTAINING THIOREDOXIN"/>
    <property type="match status" value="1"/>
</dbReference>
<reference evidence="2" key="1">
    <citation type="submission" date="2020-10" db="EMBL/GenBank/DDBJ databases">
        <authorList>
            <person name="Han B."/>
            <person name="Lu T."/>
            <person name="Zhao Q."/>
            <person name="Huang X."/>
            <person name="Zhao Y."/>
        </authorList>
    </citation>
    <scope>NUCLEOTIDE SEQUENCE</scope>
</reference>
<dbReference type="Proteomes" id="UP000604825">
    <property type="component" value="Unassembled WGS sequence"/>
</dbReference>
<sequence length="435" mass="44593">MRRRLPGDGAPAAAAPARVGPGGPRPPRTAATGSRSAGPEPYCSRRRHRAERHGRPGGTEADRDRMRLAALTLHDAARDKPDRKADVFADLGSPVSPLRLRPAATPSSSSSSAGSAKSPAPGNAAAGRGGRGSHSGELAPESTNLPRRPGHRRSGSGPLIFSGASSSAGSVGGGGGGGGSGSTASSPLTNALPTSNICPSGRRRRRALAPSCSDPAPATTAMAASCAAAAAGVAGERLPRGPALTRPRCSTAKTPRGPRRGALRRRPPAVICRKSLARGTSGTRRAAMPRRCGTTTVPWRSAPTASRAAATAPPRSSGSAAYQKRSASGLLTSIIDCALTTSGIISYSLNSGTDCIIEKMLGMIEKARTHFTLAGSVNQSDPAEWQKLHEVEIHQGRCMDARKIGDCKSALREADAAIAIGADSTRLVTLHYNFV</sequence>
<feature type="region of interest" description="Disordered" evidence="1">
    <location>
        <begin position="1"/>
        <end position="218"/>
    </location>
</feature>
<proteinExistence type="predicted"/>
<feature type="compositionally biased region" description="Low complexity" evidence="1">
    <location>
        <begin position="155"/>
        <end position="169"/>
    </location>
</feature>
<organism evidence="2 3">
    <name type="scientific">Miscanthus lutarioriparius</name>
    <dbReference type="NCBI Taxonomy" id="422564"/>
    <lineage>
        <taxon>Eukaryota</taxon>
        <taxon>Viridiplantae</taxon>
        <taxon>Streptophyta</taxon>
        <taxon>Embryophyta</taxon>
        <taxon>Tracheophyta</taxon>
        <taxon>Spermatophyta</taxon>
        <taxon>Magnoliopsida</taxon>
        <taxon>Liliopsida</taxon>
        <taxon>Poales</taxon>
        <taxon>Poaceae</taxon>
        <taxon>PACMAD clade</taxon>
        <taxon>Panicoideae</taxon>
        <taxon>Andropogonodae</taxon>
        <taxon>Andropogoneae</taxon>
        <taxon>Saccharinae</taxon>
        <taxon>Miscanthus</taxon>
    </lineage>
</organism>
<evidence type="ECO:0000313" key="3">
    <source>
        <dbReference type="Proteomes" id="UP000604825"/>
    </source>
</evidence>
<feature type="compositionally biased region" description="Polar residues" evidence="1">
    <location>
        <begin position="187"/>
        <end position="198"/>
    </location>
</feature>
<evidence type="ECO:0000313" key="2">
    <source>
        <dbReference type="EMBL" id="CAD6204068.1"/>
    </source>
</evidence>
<feature type="compositionally biased region" description="Low complexity" evidence="1">
    <location>
        <begin position="7"/>
        <end position="19"/>
    </location>
</feature>
<feature type="compositionally biased region" description="Basic and acidic residues" evidence="1">
    <location>
        <begin position="75"/>
        <end position="87"/>
    </location>
</feature>
<evidence type="ECO:0000256" key="1">
    <source>
        <dbReference type="SAM" id="MobiDB-lite"/>
    </source>
</evidence>
<feature type="compositionally biased region" description="Low complexity" evidence="1">
    <location>
        <begin position="300"/>
        <end position="321"/>
    </location>
</feature>